<dbReference type="CDD" id="cd00057">
    <property type="entry name" value="FA58C"/>
    <property type="match status" value="1"/>
</dbReference>
<keyword evidence="4" id="KW-0964">Secreted</keyword>
<feature type="transmembrane region" description="Helical" evidence="8">
    <location>
        <begin position="21"/>
        <end position="42"/>
    </location>
</feature>
<comment type="similarity">
    <text evidence="3">Belongs to the neurexin family.</text>
</comment>
<dbReference type="GO" id="GO:0007155">
    <property type="term" value="P:cell adhesion"/>
    <property type="evidence" value="ECO:0007669"/>
    <property type="project" value="UniProtKB-KW"/>
</dbReference>
<evidence type="ECO:0000256" key="8">
    <source>
        <dbReference type="SAM" id="Phobius"/>
    </source>
</evidence>
<dbReference type="PROSITE" id="PS50022">
    <property type="entry name" value="FA58C_3"/>
    <property type="match status" value="1"/>
</dbReference>
<evidence type="ECO:0000256" key="6">
    <source>
        <dbReference type="ARBA" id="ARBA00023136"/>
    </source>
</evidence>
<organism evidence="10 11">
    <name type="scientific">Branchiostoma lanceolatum</name>
    <name type="common">Common lancelet</name>
    <name type="synonym">Amphioxus lanceolatum</name>
    <dbReference type="NCBI Taxonomy" id="7740"/>
    <lineage>
        <taxon>Eukaryota</taxon>
        <taxon>Metazoa</taxon>
        <taxon>Chordata</taxon>
        <taxon>Cephalochordata</taxon>
        <taxon>Leptocardii</taxon>
        <taxon>Amphioxiformes</taxon>
        <taxon>Branchiostomatidae</taxon>
        <taxon>Branchiostoma</taxon>
    </lineage>
</organism>
<dbReference type="SMART" id="SM00231">
    <property type="entry name" value="FA58C"/>
    <property type="match status" value="1"/>
</dbReference>
<dbReference type="Pfam" id="PF00754">
    <property type="entry name" value="F5_F8_type_C"/>
    <property type="match status" value="1"/>
</dbReference>
<dbReference type="PROSITE" id="PS01285">
    <property type="entry name" value="FA58C_1"/>
    <property type="match status" value="1"/>
</dbReference>
<evidence type="ECO:0000313" key="10">
    <source>
        <dbReference type="EMBL" id="CAH1255520.1"/>
    </source>
</evidence>
<dbReference type="GO" id="GO:0038023">
    <property type="term" value="F:signaling receptor activity"/>
    <property type="evidence" value="ECO:0007669"/>
    <property type="project" value="TreeGrafter"/>
</dbReference>
<dbReference type="Proteomes" id="UP000838412">
    <property type="component" value="Chromosome 2"/>
</dbReference>
<name>A0A8K0ELE1_BRALA</name>
<evidence type="ECO:0000259" key="9">
    <source>
        <dbReference type="PROSITE" id="PS50022"/>
    </source>
</evidence>
<keyword evidence="6 8" id="KW-0472">Membrane</keyword>
<evidence type="ECO:0000256" key="4">
    <source>
        <dbReference type="ARBA" id="ARBA00022525"/>
    </source>
</evidence>
<keyword evidence="7" id="KW-1015">Disulfide bond</keyword>
<evidence type="ECO:0000256" key="1">
    <source>
        <dbReference type="ARBA" id="ARBA00004184"/>
    </source>
</evidence>
<dbReference type="GO" id="GO:0005886">
    <property type="term" value="C:plasma membrane"/>
    <property type="evidence" value="ECO:0007669"/>
    <property type="project" value="TreeGrafter"/>
</dbReference>
<protein>
    <submittedName>
        <fullName evidence="10">MFGE8 protein</fullName>
    </submittedName>
</protein>
<reference evidence="10" key="1">
    <citation type="submission" date="2022-01" db="EMBL/GenBank/DDBJ databases">
        <authorList>
            <person name="Braso-Vives M."/>
        </authorList>
    </citation>
    <scope>NUCLEOTIDE SEQUENCE</scope>
</reference>
<dbReference type="InterPro" id="IPR008979">
    <property type="entry name" value="Galactose-bd-like_sf"/>
</dbReference>
<evidence type="ECO:0000256" key="5">
    <source>
        <dbReference type="ARBA" id="ARBA00022889"/>
    </source>
</evidence>
<keyword evidence="5" id="KW-0130">Cell adhesion</keyword>
<gene>
    <name evidence="10" type="primary">MFGE8</name>
    <name evidence="10" type="ORF">BLAG_LOCUS14531</name>
</gene>
<dbReference type="FunFam" id="2.60.120.260:FF:000016">
    <property type="entry name" value="Contactin-associated protein-like 4 isoform 1"/>
    <property type="match status" value="1"/>
</dbReference>
<sequence length="250" mass="27546">MLRLKFHDMFRLKFHAGRVQDMLTGGAFVLLLGAMLLLLYFWTASIPVRKYASDTFDHYQLDDLAKDAYGDVNLDLEEGDGAGDGELSTDCSLTPVGVDNALQKIPATQLTASSAVSGGDPARGRLNYEAVSGGEGAWVPETQDKEQWIQVDLGTELVLGGVVTQGADDETNPGFVRTFHLSYSLSGQYWITYSNSTAPQKLFVGNTNGRDPVQTRLDSTVRARYIRVLPQEWENRIALRLELLHCAVKS</sequence>
<dbReference type="InterPro" id="IPR050633">
    <property type="entry name" value="Neuropilin_MCO_CoagFactor"/>
</dbReference>
<evidence type="ECO:0000256" key="2">
    <source>
        <dbReference type="ARBA" id="ARBA00004613"/>
    </source>
</evidence>
<feature type="domain" description="F5/8 type C" evidence="9">
    <location>
        <begin position="91"/>
        <end position="246"/>
    </location>
</feature>
<keyword evidence="8" id="KW-1133">Transmembrane helix</keyword>
<dbReference type="GO" id="GO:0012505">
    <property type="term" value="C:endomembrane system"/>
    <property type="evidence" value="ECO:0007669"/>
    <property type="project" value="UniProtKB-SubCell"/>
</dbReference>
<dbReference type="GO" id="GO:0005576">
    <property type="term" value="C:extracellular region"/>
    <property type="evidence" value="ECO:0007669"/>
    <property type="project" value="UniProtKB-SubCell"/>
</dbReference>
<dbReference type="InterPro" id="IPR000421">
    <property type="entry name" value="FA58C"/>
</dbReference>
<dbReference type="PANTHER" id="PTHR46806:SF5">
    <property type="entry name" value="F5_8 TYPE C DOMAIN-CONTAINING PROTEIN"/>
    <property type="match status" value="1"/>
</dbReference>
<evidence type="ECO:0000256" key="3">
    <source>
        <dbReference type="ARBA" id="ARBA00010241"/>
    </source>
</evidence>
<dbReference type="PANTHER" id="PTHR46806">
    <property type="entry name" value="F5/8 TYPE C DOMAIN-CONTAINING PROTEIN"/>
    <property type="match status" value="1"/>
</dbReference>
<dbReference type="EMBL" id="OV696687">
    <property type="protein sequence ID" value="CAH1255520.1"/>
    <property type="molecule type" value="Genomic_DNA"/>
</dbReference>
<comment type="subcellular location">
    <subcellularLocation>
        <location evidence="1">Endomembrane system</location>
        <topology evidence="1">Peripheral membrane protein</topology>
    </subcellularLocation>
    <subcellularLocation>
        <location evidence="2">Secreted</location>
    </subcellularLocation>
</comment>
<accession>A0A8K0ELE1</accession>
<dbReference type="Gene3D" id="2.60.120.260">
    <property type="entry name" value="Galactose-binding domain-like"/>
    <property type="match status" value="1"/>
</dbReference>
<dbReference type="SUPFAM" id="SSF49785">
    <property type="entry name" value="Galactose-binding domain-like"/>
    <property type="match status" value="1"/>
</dbReference>
<keyword evidence="11" id="KW-1185">Reference proteome</keyword>
<evidence type="ECO:0000256" key="7">
    <source>
        <dbReference type="ARBA" id="ARBA00023157"/>
    </source>
</evidence>
<keyword evidence="8" id="KW-0812">Transmembrane</keyword>
<evidence type="ECO:0000313" key="11">
    <source>
        <dbReference type="Proteomes" id="UP000838412"/>
    </source>
</evidence>
<dbReference type="OrthoDB" id="26719at2759"/>
<proteinExistence type="inferred from homology"/>
<dbReference type="AlphaFoldDB" id="A0A8K0ELE1"/>